<evidence type="ECO:0000313" key="6">
    <source>
        <dbReference type="EMBL" id="KOC66488.1"/>
    </source>
</evidence>
<reference evidence="6 7" key="1">
    <citation type="submission" date="2015-07" db="EMBL/GenBank/DDBJ databases">
        <title>The genome of Habropoda laboriosa.</title>
        <authorList>
            <person name="Pan H."/>
            <person name="Kapheim K."/>
        </authorList>
    </citation>
    <scope>NUCLEOTIDE SEQUENCE [LARGE SCALE GENOMIC DNA]</scope>
    <source>
        <strain evidence="6">0110345459</strain>
    </source>
</reference>
<keyword evidence="7" id="KW-1185">Reference proteome</keyword>
<evidence type="ECO:0000256" key="3">
    <source>
        <dbReference type="ARBA" id="ARBA00022989"/>
    </source>
</evidence>
<name>A0A0L7R6L5_9HYME</name>
<dbReference type="STRING" id="597456.A0A0L7R6L5"/>
<dbReference type="EMBL" id="KQ414646">
    <property type="protein sequence ID" value="KOC66488.1"/>
    <property type="molecule type" value="Genomic_DNA"/>
</dbReference>
<keyword evidence="4 5" id="KW-0472">Membrane</keyword>
<feature type="transmembrane region" description="Helical" evidence="5">
    <location>
        <begin position="334"/>
        <end position="354"/>
    </location>
</feature>
<organism evidence="6 7">
    <name type="scientific">Habropoda laboriosa</name>
    <dbReference type="NCBI Taxonomy" id="597456"/>
    <lineage>
        <taxon>Eukaryota</taxon>
        <taxon>Metazoa</taxon>
        <taxon>Ecdysozoa</taxon>
        <taxon>Arthropoda</taxon>
        <taxon>Hexapoda</taxon>
        <taxon>Insecta</taxon>
        <taxon>Pterygota</taxon>
        <taxon>Neoptera</taxon>
        <taxon>Endopterygota</taxon>
        <taxon>Hymenoptera</taxon>
        <taxon>Apocrita</taxon>
        <taxon>Aculeata</taxon>
        <taxon>Apoidea</taxon>
        <taxon>Anthophila</taxon>
        <taxon>Apidae</taxon>
        <taxon>Habropoda</taxon>
    </lineage>
</organism>
<evidence type="ECO:0000256" key="4">
    <source>
        <dbReference type="ARBA" id="ARBA00023136"/>
    </source>
</evidence>
<feature type="transmembrane region" description="Helical" evidence="5">
    <location>
        <begin position="283"/>
        <end position="305"/>
    </location>
</feature>
<comment type="subcellular location">
    <subcellularLocation>
        <location evidence="1">Membrane</location>
        <topology evidence="1">Multi-pass membrane protein</topology>
    </subcellularLocation>
</comment>
<dbReference type="PANTHER" id="PTHR12489:SF19">
    <property type="entry name" value="LHFPL TETRASPAN SUBFAMILY MEMBER 2 PROTEIN"/>
    <property type="match status" value="1"/>
</dbReference>
<dbReference type="Pfam" id="PF10242">
    <property type="entry name" value="L_HMGIC_fpl"/>
    <property type="match status" value="1"/>
</dbReference>
<evidence type="ECO:0000256" key="5">
    <source>
        <dbReference type="SAM" id="Phobius"/>
    </source>
</evidence>
<feature type="transmembrane region" description="Helical" evidence="5">
    <location>
        <begin position="172"/>
        <end position="190"/>
    </location>
</feature>
<dbReference type="AlphaFoldDB" id="A0A0L7R6L5"/>
<protein>
    <submittedName>
        <fullName evidence="6">Lipoma HMGIC fusion partner-like 2 protein</fullName>
    </submittedName>
</protein>
<proteinExistence type="predicted"/>
<sequence length="379" mass="40833">MATRVQVVREASARCILIFRPAAPMQAALSAASTEKTSPRGNLADLEWIRNRCEFIALCADRLIAIFRKCPLVQLPVSETAIIGHLTLDLHTNSSAILGVKSEDSVRRKLGVISMLHAQYLLCSGKKKKKVQVSVTEKFQPSEIRGVGVSTKDGIEPHLVSMCYVIVTGRSLLWTLLSLAALMAVLSGLITPKWLVGPQTKDTKNGSELYVPTVGIFNRCIKLHGKTHCANFNVDGFATDSSVFPGCWKASYFFLSLGLAIMAMTVLAALVGCCMQSIGRKSIFNLAGVAQVIAGISYLLGMILYPAGWGAERVQRICGPEADAFYLAECSLGWAFYSAVTGVALTFVCAVISGQAEKSTASDKVQDKMNEGKTLICLA</sequence>
<dbReference type="Gene3D" id="1.20.140.150">
    <property type="match status" value="1"/>
</dbReference>
<evidence type="ECO:0000313" key="7">
    <source>
        <dbReference type="Proteomes" id="UP000053825"/>
    </source>
</evidence>
<dbReference type="Proteomes" id="UP000053825">
    <property type="component" value="Unassembled WGS sequence"/>
</dbReference>
<evidence type="ECO:0000256" key="1">
    <source>
        <dbReference type="ARBA" id="ARBA00004141"/>
    </source>
</evidence>
<dbReference type="GO" id="GO:0016020">
    <property type="term" value="C:membrane"/>
    <property type="evidence" value="ECO:0007669"/>
    <property type="project" value="UniProtKB-SubCell"/>
</dbReference>
<evidence type="ECO:0000256" key="2">
    <source>
        <dbReference type="ARBA" id="ARBA00022692"/>
    </source>
</evidence>
<keyword evidence="3 5" id="KW-1133">Transmembrane helix</keyword>
<keyword evidence="2 5" id="KW-0812">Transmembrane</keyword>
<gene>
    <name evidence="6" type="ORF">WH47_08881</name>
</gene>
<feature type="transmembrane region" description="Helical" evidence="5">
    <location>
        <begin position="250"/>
        <end position="271"/>
    </location>
</feature>
<dbReference type="OrthoDB" id="10048434at2759"/>
<accession>A0A0L7R6L5</accession>
<dbReference type="PANTHER" id="PTHR12489">
    <property type="entry name" value="LIPOMA HMGIC FUSION PARTNER-LIKE PROTEIN"/>
    <property type="match status" value="1"/>
</dbReference>
<dbReference type="InterPro" id="IPR019372">
    <property type="entry name" value="LHFPL"/>
</dbReference>